<protein>
    <submittedName>
        <fullName evidence="1">Uncharacterized protein</fullName>
    </submittedName>
</protein>
<dbReference type="Proteomes" id="UP001223420">
    <property type="component" value="Unassembled WGS sequence"/>
</dbReference>
<reference evidence="1" key="1">
    <citation type="submission" date="2023-07" db="EMBL/GenBank/DDBJ databases">
        <title>Genomic Encyclopedia of Type Strains, Phase IV (KMG-IV): sequencing the most valuable type-strain genomes for metagenomic binning, comparative biology and taxonomic classification.</title>
        <authorList>
            <person name="Goeker M."/>
        </authorList>
    </citation>
    <scope>NUCLEOTIDE SEQUENCE</scope>
    <source>
        <strain evidence="1">DSM 19569</strain>
    </source>
</reference>
<dbReference type="EMBL" id="JAUSWL010000003">
    <property type="protein sequence ID" value="MDQ0543447.1"/>
    <property type="molecule type" value="Genomic_DNA"/>
</dbReference>
<sequence>MSGDPDAAPNLASTLATELGMMAPAARDGRRGVKGGVTALDLNAFMHCK</sequence>
<dbReference type="AlphaFoldDB" id="A0AAJ1WVR3"/>
<evidence type="ECO:0000313" key="2">
    <source>
        <dbReference type="Proteomes" id="UP001223420"/>
    </source>
</evidence>
<accession>A0AAJ1WVR3</accession>
<dbReference type="RefSeq" id="WP_156453922.1">
    <property type="nucleotide sequence ID" value="NZ_JAJALK010000004.1"/>
</dbReference>
<gene>
    <name evidence="1" type="ORF">QO001_002373</name>
</gene>
<name>A0AAJ1WVR3_9HYPH</name>
<proteinExistence type="predicted"/>
<organism evidence="1 2">
    <name type="scientific">Methylobacterium brachiatum</name>
    <dbReference type="NCBI Taxonomy" id="269660"/>
    <lineage>
        <taxon>Bacteria</taxon>
        <taxon>Pseudomonadati</taxon>
        <taxon>Pseudomonadota</taxon>
        <taxon>Alphaproteobacteria</taxon>
        <taxon>Hyphomicrobiales</taxon>
        <taxon>Methylobacteriaceae</taxon>
        <taxon>Methylobacterium</taxon>
    </lineage>
</organism>
<comment type="caution">
    <text evidence="1">The sequence shown here is derived from an EMBL/GenBank/DDBJ whole genome shotgun (WGS) entry which is preliminary data.</text>
</comment>
<evidence type="ECO:0000313" key="1">
    <source>
        <dbReference type="EMBL" id="MDQ0543447.1"/>
    </source>
</evidence>